<dbReference type="GeneID" id="94844118"/>
<evidence type="ECO:0000259" key="2">
    <source>
        <dbReference type="Pfam" id="PF00501"/>
    </source>
</evidence>
<comment type="caution">
    <text evidence="3">The sequence shown here is derived from an EMBL/GenBank/DDBJ whole genome shotgun (WGS) entry which is preliminary data.</text>
</comment>
<dbReference type="GO" id="GO:0005783">
    <property type="term" value="C:endoplasmic reticulum"/>
    <property type="evidence" value="ECO:0007669"/>
    <property type="project" value="TreeGrafter"/>
</dbReference>
<evidence type="ECO:0000313" key="3">
    <source>
        <dbReference type="EMBL" id="OHS99547.1"/>
    </source>
</evidence>
<dbReference type="InterPro" id="IPR000873">
    <property type="entry name" value="AMP-dep_synth/lig_dom"/>
</dbReference>
<gene>
    <name evidence="3" type="ORF">TRFO_34009</name>
</gene>
<name>A0A1J4JPU7_9EUKA</name>
<reference evidence="3" key="1">
    <citation type="submission" date="2016-10" db="EMBL/GenBank/DDBJ databases">
        <authorList>
            <person name="Benchimol M."/>
            <person name="Almeida L.G."/>
            <person name="Vasconcelos A.T."/>
            <person name="Perreira-Neves A."/>
            <person name="Rosa I.A."/>
            <person name="Tasca T."/>
            <person name="Bogo M.R."/>
            <person name="de Souza W."/>
        </authorList>
    </citation>
    <scope>NUCLEOTIDE SEQUENCE [LARGE SCALE GENOMIC DNA]</scope>
    <source>
        <strain evidence="3">K</strain>
    </source>
</reference>
<dbReference type="Pfam" id="PF00501">
    <property type="entry name" value="AMP-binding"/>
    <property type="match status" value="1"/>
</dbReference>
<dbReference type="InterPro" id="IPR042099">
    <property type="entry name" value="ANL_N_sf"/>
</dbReference>
<sequence length="665" mass="73912">MGSQQSTVVSVVAEGEQESPFATRRHPECKKGISSNPPDVQTMRQFALKYFNQYLDKPYLGARQIISPSEPSKYGPEFVWRTYGESLQIAKNYGAGLWQEGITKGSMYGIYAENCYEWIHTIDASSLYGFVIASLYDSLGPDSLVYIMKHSKMEAILVSAKNVKKLINLIKEDLNTDNADDDKLSLRMLILTANSGTSLLDYANSELNSFNIVAKSFEDVCKLGESNPRDYPEIDPEDPHFICYSSGTTGRPKGVIISNRAQISTAFGATHEIPLGENPRHLSYLPLAHIFERSAISISMMAGGCIGFISGGVSNLTSDMAILKPTFLAAVPRVMNRFYDNITNKLKVSSVKRALFWGAWYARRFCIRTGLPAGPINAVFAEIPRIMGGSIQQVIVGGAAMDPNIQEFLQVAMGVPIRAGYGLTEAGSGNIISPINIRYVKPGTVGGPLVNCEIKLDPIDGYNDPECGEIIVTGQCVASGYLHDQTSSSELFYNGRTDSIRTGDVGKWDEDGYMMVVDRLRSIFKLSQGEYVAAELVTQVFEEAELVNQIFVYGDSTRTCLVAVVVPDKKATAKFLRKERVTDDEFKNVCNQKEFKDEILTQLSDVAKKHKLFGYQFVRAVHCDPEEWTVDNEYLTPTFKLKRKKLSDRYKAEIQKLYNSLDSPK</sequence>
<dbReference type="RefSeq" id="XP_068352684.1">
    <property type="nucleotide sequence ID" value="XM_068509414.1"/>
</dbReference>
<dbReference type="SUPFAM" id="SSF56801">
    <property type="entry name" value="Acetyl-CoA synthetase-like"/>
    <property type="match status" value="1"/>
</dbReference>
<dbReference type="Proteomes" id="UP000179807">
    <property type="component" value="Unassembled WGS sequence"/>
</dbReference>
<keyword evidence="4" id="KW-1185">Reference proteome</keyword>
<protein>
    <submittedName>
        <fullName evidence="3">AMP-binding enzyme family protein</fullName>
    </submittedName>
</protein>
<dbReference type="AlphaFoldDB" id="A0A1J4JPU7"/>
<feature type="region of interest" description="Disordered" evidence="1">
    <location>
        <begin position="1"/>
        <end position="35"/>
    </location>
</feature>
<dbReference type="VEuPathDB" id="TrichDB:TRFO_34009"/>
<evidence type="ECO:0000313" key="4">
    <source>
        <dbReference type="Proteomes" id="UP000179807"/>
    </source>
</evidence>
<evidence type="ECO:0000256" key="1">
    <source>
        <dbReference type="SAM" id="MobiDB-lite"/>
    </source>
</evidence>
<accession>A0A1J4JPU7</accession>
<feature type="domain" description="AMP-dependent synthetase/ligase" evidence="2">
    <location>
        <begin position="78"/>
        <end position="482"/>
    </location>
</feature>
<dbReference type="GO" id="GO:0004467">
    <property type="term" value="F:long-chain fatty acid-CoA ligase activity"/>
    <property type="evidence" value="ECO:0007669"/>
    <property type="project" value="TreeGrafter"/>
</dbReference>
<dbReference type="EMBL" id="MLAK01001000">
    <property type="protein sequence ID" value="OHS99547.1"/>
    <property type="molecule type" value="Genomic_DNA"/>
</dbReference>
<dbReference type="OrthoDB" id="1700726at2759"/>
<dbReference type="InterPro" id="IPR020845">
    <property type="entry name" value="AMP-binding_CS"/>
</dbReference>
<dbReference type="Gene3D" id="3.40.50.12780">
    <property type="entry name" value="N-terminal domain of ligase-like"/>
    <property type="match status" value="1"/>
</dbReference>
<organism evidence="3 4">
    <name type="scientific">Tritrichomonas foetus</name>
    <dbReference type="NCBI Taxonomy" id="1144522"/>
    <lineage>
        <taxon>Eukaryota</taxon>
        <taxon>Metamonada</taxon>
        <taxon>Parabasalia</taxon>
        <taxon>Tritrichomonadida</taxon>
        <taxon>Tritrichomonadidae</taxon>
        <taxon>Tritrichomonas</taxon>
    </lineage>
</organism>
<dbReference type="PANTHER" id="PTHR43272">
    <property type="entry name" value="LONG-CHAIN-FATTY-ACID--COA LIGASE"/>
    <property type="match status" value="1"/>
</dbReference>
<proteinExistence type="predicted"/>
<dbReference type="PANTHER" id="PTHR43272:SF3">
    <property type="entry name" value="LONG CHAIN ACYL-COA SYNTHETASE 4"/>
    <property type="match status" value="1"/>
</dbReference>
<dbReference type="PROSITE" id="PS00455">
    <property type="entry name" value="AMP_BINDING"/>
    <property type="match status" value="1"/>
</dbReference>
<dbReference type="GO" id="GO:0016020">
    <property type="term" value="C:membrane"/>
    <property type="evidence" value="ECO:0007669"/>
    <property type="project" value="TreeGrafter"/>
</dbReference>